<name>A0A3G4ZSY5_9VIRU</name>
<organism evidence="1">
    <name type="scientific">Barrevirus sp</name>
    <dbReference type="NCBI Taxonomy" id="2487763"/>
    <lineage>
        <taxon>Viruses</taxon>
        <taxon>Varidnaviria</taxon>
        <taxon>Bamfordvirae</taxon>
        <taxon>Nucleocytoviricota</taxon>
        <taxon>Megaviricetes</taxon>
        <taxon>Imitervirales</taxon>
        <taxon>Mimiviridae</taxon>
        <taxon>Klosneuvirinae</taxon>
    </lineage>
</organism>
<dbReference type="SUPFAM" id="SSF101478">
    <property type="entry name" value="ADP-ribosylglycohydrolase"/>
    <property type="match status" value="1"/>
</dbReference>
<protein>
    <recommendedName>
        <fullName evidence="2">ADP-ribosylglycohydrolase</fullName>
    </recommendedName>
</protein>
<dbReference type="Gene3D" id="1.10.4080.10">
    <property type="entry name" value="ADP-ribosylation/Crystallin J1"/>
    <property type="match status" value="1"/>
</dbReference>
<accession>A0A3G4ZSY5</accession>
<gene>
    <name evidence="1" type="ORF">Barrevirus12_20</name>
</gene>
<evidence type="ECO:0000313" key="1">
    <source>
        <dbReference type="EMBL" id="AYV77111.1"/>
    </source>
</evidence>
<dbReference type="EMBL" id="MK072009">
    <property type="protein sequence ID" value="AYV77111.1"/>
    <property type="molecule type" value="Genomic_DNA"/>
</dbReference>
<sequence length="384" mass="43918">MRQQMLEILRLISISDSIGQPVEMYTRENIMQNMDQYLHKFPRRSSPYDIGCAPGEYTDDTQMSIALARYLLKLEVKEDKAFHFESFMQDLLSVYDEDAIEKGVERGGHGSFQKIATFEGDRIKYQKEVNQKLFEKGNVLIENNMNIGNGSGMRLGPFIAVDLAREVLTEHLIGQTISTHANVIAVIANILLVNLYKGLNCGLIGPVNVFKYCIHWLTEYLTPFTYYTESLSKTKKIYKKLIKDMPCIGDFDNAITFYIGYLVTISMMPKCNKDLSNIDHLKISLENAKQCKEKEGLGMPCSALATFGWFIYLINNLDSCDNLEEIVRRCLMVGGDTDTLLVYTYPISYILFNRGKEVKEELPDYIMDQLKESNIDLLDKRLGL</sequence>
<dbReference type="InterPro" id="IPR005502">
    <property type="entry name" value="Ribosyl_crysJ1"/>
</dbReference>
<dbReference type="InterPro" id="IPR036705">
    <property type="entry name" value="Ribosyl_crysJ1_sf"/>
</dbReference>
<proteinExistence type="predicted"/>
<evidence type="ECO:0008006" key="2">
    <source>
        <dbReference type="Google" id="ProtNLM"/>
    </source>
</evidence>
<reference evidence="1" key="1">
    <citation type="submission" date="2018-10" db="EMBL/GenBank/DDBJ databases">
        <title>Hidden diversity of soil giant viruses.</title>
        <authorList>
            <person name="Schulz F."/>
            <person name="Alteio L."/>
            <person name="Goudeau D."/>
            <person name="Ryan E.M."/>
            <person name="Malmstrom R.R."/>
            <person name="Blanchard J."/>
            <person name="Woyke T."/>
        </authorList>
    </citation>
    <scope>NUCLEOTIDE SEQUENCE</scope>
    <source>
        <strain evidence="1">BAV1</strain>
    </source>
</reference>
<dbReference type="Pfam" id="PF03747">
    <property type="entry name" value="ADP_ribosyl_GH"/>
    <property type="match status" value="1"/>
</dbReference>